<evidence type="ECO:0000313" key="2">
    <source>
        <dbReference type="Proteomes" id="UP000622317"/>
    </source>
</evidence>
<dbReference type="Proteomes" id="UP000622317">
    <property type="component" value="Unassembled WGS sequence"/>
</dbReference>
<name>A0A927FCR5_9BACT</name>
<dbReference type="SUPFAM" id="SSF53756">
    <property type="entry name" value="UDP-Glycosyltransferase/glycogen phosphorylase"/>
    <property type="match status" value="1"/>
</dbReference>
<protein>
    <submittedName>
        <fullName evidence="1">Glycosyltransferase family 4 protein</fullName>
    </submittedName>
</protein>
<dbReference type="AlphaFoldDB" id="A0A927FCR5"/>
<dbReference type="EMBL" id="JACYFG010000041">
    <property type="protein sequence ID" value="MBD5781386.1"/>
    <property type="molecule type" value="Genomic_DNA"/>
</dbReference>
<keyword evidence="2" id="KW-1185">Reference proteome</keyword>
<dbReference type="PANTHER" id="PTHR46656:SF3">
    <property type="entry name" value="PUTATIVE-RELATED"/>
    <property type="match status" value="1"/>
</dbReference>
<dbReference type="PANTHER" id="PTHR46656">
    <property type="entry name" value="PUTATIVE-RELATED"/>
    <property type="match status" value="1"/>
</dbReference>
<dbReference type="RefSeq" id="WP_191618489.1">
    <property type="nucleotide sequence ID" value="NZ_JACYFG010000041.1"/>
</dbReference>
<gene>
    <name evidence="1" type="ORF">IEN85_17935</name>
</gene>
<organism evidence="1 2">
    <name type="scientific">Pelagicoccus enzymogenes</name>
    <dbReference type="NCBI Taxonomy" id="2773457"/>
    <lineage>
        <taxon>Bacteria</taxon>
        <taxon>Pseudomonadati</taxon>
        <taxon>Verrucomicrobiota</taxon>
        <taxon>Opitutia</taxon>
        <taxon>Puniceicoccales</taxon>
        <taxon>Pelagicoccaceae</taxon>
        <taxon>Pelagicoccus</taxon>
    </lineage>
</organism>
<reference evidence="1" key="1">
    <citation type="submission" date="2020-09" db="EMBL/GenBank/DDBJ databases">
        <title>Pelagicoccus enzymogenes sp. nov. with an EPS production, isolated from marine sediment.</title>
        <authorList>
            <person name="Feng X."/>
        </authorList>
    </citation>
    <scope>NUCLEOTIDE SEQUENCE</scope>
    <source>
        <strain evidence="1">NFK12</strain>
    </source>
</reference>
<dbReference type="Gene3D" id="3.40.50.2000">
    <property type="entry name" value="Glycogen Phosphorylase B"/>
    <property type="match status" value="1"/>
</dbReference>
<comment type="caution">
    <text evidence="1">The sequence shown here is derived from an EMBL/GenBank/DDBJ whole genome shotgun (WGS) entry which is preliminary data.</text>
</comment>
<accession>A0A927FCR5</accession>
<evidence type="ECO:0000313" key="1">
    <source>
        <dbReference type="EMBL" id="MBD5781386.1"/>
    </source>
</evidence>
<proteinExistence type="predicted"/>
<sequence length="344" mass="38709">MIRKDRILLLTAKGVGSYSIVSEYYRKLLESLGFSVDELFLGRGETIEEGHLPHDDYAFVVHHLLGGNWSPLPRFFNVAVPVHEWSRYPRAWVGQLSKFDAIWAVSEFVSETLARSGLGVPVFPVKPPLDLEEIAMKEAWVAEKPFRYYSVGEPHFRKGWHLLLEAYLLAFPDDSEARLTIKTSEACDWESPRSDIEIVKECYSRPQLLGRYSDFDAYVSASLGEGLGLPVAEAVRAGLPVIVNDWGGHRSLLRRGCFEEIAHEEVDQLFCSVPDFFAPEQKCGYSSPRQIADALLDCKRSYAARDWKLLSVEARDHLLSVYGLVAAQEALGSFLRRSGISAPI</sequence>
<dbReference type="Pfam" id="PF13692">
    <property type="entry name" value="Glyco_trans_1_4"/>
    <property type="match status" value="1"/>
</dbReference>